<keyword evidence="8" id="KW-0479">Metal-binding</keyword>
<dbReference type="CDD" id="cd06223">
    <property type="entry name" value="PRTases_typeI"/>
    <property type="match status" value="2"/>
</dbReference>
<keyword evidence="20" id="KW-1185">Reference proteome</keyword>
<dbReference type="NCBIfam" id="TIGR01251">
    <property type="entry name" value="ribP_PPkin"/>
    <property type="match status" value="1"/>
</dbReference>
<dbReference type="FunFam" id="3.40.50.2020:FF:000017">
    <property type="entry name" value="Ribose-phosphate pyrophosphokinase 1"/>
    <property type="match status" value="1"/>
</dbReference>
<dbReference type="SUPFAM" id="SSF53271">
    <property type="entry name" value="PRTase-like"/>
    <property type="match status" value="2"/>
</dbReference>
<comment type="caution">
    <text evidence="19">The sequence shown here is derived from an EMBL/GenBank/DDBJ whole genome shotgun (WGS) entry which is preliminary data.</text>
</comment>
<keyword evidence="6" id="KW-0597">Phosphoprotein</keyword>
<dbReference type="GO" id="GO:0009156">
    <property type="term" value="P:ribonucleoside monophosphate biosynthetic process"/>
    <property type="evidence" value="ECO:0007669"/>
    <property type="project" value="InterPro"/>
</dbReference>
<dbReference type="AlphaFoldDB" id="A0A9P4UNE8"/>
<dbReference type="Pfam" id="PF13793">
    <property type="entry name" value="Pribosyltran_N"/>
    <property type="match status" value="1"/>
</dbReference>
<accession>A0A9P4UNE8</accession>
<dbReference type="EC" id="2.7.6.1" evidence="4"/>
<dbReference type="SMART" id="SM01400">
    <property type="entry name" value="Pribosyltran_N"/>
    <property type="match status" value="1"/>
</dbReference>
<keyword evidence="5" id="KW-0963">Cytoplasm</keyword>
<evidence type="ECO:0000256" key="2">
    <source>
        <dbReference type="ARBA" id="ARBA00004996"/>
    </source>
</evidence>
<feature type="domain" description="Ribose-phosphate pyrophosphokinase N-terminal" evidence="18">
    <location>
        <begin position="5"/>
        <end position="120"/>
    </location>
</feature>
<dbReference type="InterPro" id="IPR005946">
    <property type="entry name" value="Rib-P_diPkinase"/>
</dbReference>
<keyword evidence="10" id="KW-0547">Nucleotide-binding</keyword>
<comment type="similarity">
    <text evidence="3">Belongs to the ribose-phosphate pyrophosphokinase family.</text>
</comment>
<dbReference type="GO" id="GO:0000287">
    <property type="term" value="F:magnesium ion binding"/>
    <property type="evidence" value="ECO:0007669"/>
    <property type="project" value="InterPro"/>
</dbReference>
<evidence type="ECO:0000256" key="15">
    <source>
        <dbReference type="ARBA" id="ARBA00049535"/>
    </source>
</evidence>
<evidence type="ECO:0000256" key="16">
    <source>
        <dbReference type="ARBA" id="ARBA00077829"/>
    </source>
</evidence>
<feature type="region of interest" description="Disordered" evidence="17">
    <location>
        <begin position="248"/>
        <end position="349"/>
    </location>
</feature>
<reference evidence="19" key="1">
    <citation type="journal article" date="2020" name="Stud. Mycol.">
        <title>101 Dothideomycetes genomes: a test case for predicting lifestyles and emergence of pathogens.</title>
        <authorList>
            <person name="Haridas S."/>
            <person name="Albert R."/>
            <person name="Binder M."/>
            <person name="Bloem J."/>
            <person name="Labutti K."/>
            <person name="Salamov A."/>
            <person name="Andreopoulos B."/>
            <person name="Baker S."/>
            <person name="Barry K."/>
            <person name="Bills G."/>
            <person name="Bluhm B."/>
            <person name="Cannon C."/>
            <person name="Castanera R."/>
            <person name="Culley D."/>
            <person name="Daum C."/>
            <person name="Ezra D."/>
            <person name="Gonzalez J."/>
            <person name="Henrissat B."/>
            <person name="Kuo A."/>
            <person name="Liang C."/>
            <person name="Lipzen A."/>
            <person name="Lutzoni F."/>
            <person name="Magnuson J."/>
            <person name="Mondo S."/>
            <person name="Nolan M."/>
            <person name="Ohm R."/>
            <person name="Pangilinan J."/>
            <person name="Park H.-J."/>
            <person name="Ramirez L."/>
            <person name="Alfaro M."/>
            <person name="Sun H."/>
            <person name="Tritt A."/>
            <person name="Yoshinaga Y."/>
            <person name="Zwiers L.-H."/>
            <person name="Turgeon B."/>
            <person name="Goodwin S."/>
            <person name="Spatafora J."/>
            <person name="Crous P."/>
            <person name="Grigoriev I."/>
        </authorList>
    </citation>
    <scope>NUCLEOTIDE SEQUENCE</scope>
    <source>
        <strain evidence="19">CBS 116435</strain>
    </source>
</reference>
<dbReference type="GO" id="GO:0004749">
    <property type="term" value="F:ribose phosphate diphosphokinase activity"/>
    <property type="evidence" value="ECO:0007669"/>
    <property type="project" value="UniProtKB-EC"/>
</dbReference>
<dbReference type="FunFam" id="3.40.50.2020:FF:000043">
    <property type="entry name" value="Ribose-phosphate pyrophosphokinase 1"/>
    <property type="match status" value="1"/>
</dbReference>
<protein>
    <recommendedName>
        <fullName evidence="14">Ribose-phosphate pyrophosphokinase 1</fullName>
        <ecNumber evidence="4">2.7.6.1</ecNumber>
    </recommendedName>
    <alternativeName>
        <fullName evidence="16">Phosphoribosyl pyrophosphate synthase 1</fullName>
    </alternativeName>
</protein>
<evidence type="ECO:0000256" key="14">
    <source>
        <dbReference type="ARBA" id="ARBA00040334"/>
    </source>
</evidence>
<dbReference type="PANTHER" id="PTHR10210:SF57">
    <property type="entry name" value="RIBOSE-PHOSPHATE DIPHOSPHOKINASE"/>
    <property type="match status" value="1"/>
</dbReference>
<keyword evidence="12" id="KW-0067">ATP-binding</keyword>
<dbReference type="GO" id="GO:0002189">
    <property type="term" value="C:ribose phosphate diphosphokinase complex"/>
    <property type="evidence" value="ECO:0007669"/>
    <property type="project" value="TreeGrafter"/>
</dbReference>
<dbReference type="PROSITE" id="PS00114">
    <property type="entry name" value="PRPP_SYNTHASE"/>
    <property type="match status" value="1"/>
</dbReference>
<evidence type="ECO:0000256" key="10">
    <source>
        <dbReference type="ARBA" id="ARBA00022741"/>
    </source>
</evidence>
<feature type="region of interest" description="Disordered" evidence="17">
    <location>
        <begin position="192"/>
        <end position="212"/>
    </location>
</feature>
<evidence type="ECO:0000256" key="9">
    <source>
        <dbReference type="ARBA" id="ARBA00022727"/>
    </source>
</evidence>
<keyword evidence="11" id="KW-0418">Kinase</keyword>
<dbReference type="OrthoDB" id="413572at2759"/>
<dbReference type="EMBL" id="MU003813">
    <property type="protein sequence ID" value="KAF2719326.1"/>
    <property type="molecule type" value="Genomic_DNA"/>
</dbReference>
<evidence type="ECO:0000313" key="20">
    <source>
        <dbReference type="Proteomes" id="UP000799441"/>
    </source>
</evidence>
<evidence type="ECO:0000313" key="19">
    <source>
        <dbReference type="EMBL" id="KAF2719326.1"/>
    </source>
</evidence>
<evidence type="ECO:0000256" key="8">
    <source>
        <dbReference type="ARBA" id="ARBA00022723"/>
    </source>
</evidence>
<evidence type="ECO:0000256" key="12">
    <source>
        <dbReference type="ARBA" id="ARBA00022840"/>
    </source>
</evidence>
<feature type="compositionally biased region" description="Polar residues" evidence="17">
    <location>
        <begin position="276"/>
        <end position="300"/>
    </location>
</feature>
<evidence type="ECO:0000256" key="6">
    <source>
        <dbReference type="ARBA" id="ARBA00022553"/>
    </source>
</evidence>
<feature type="compositionally biased region" description="Basic and acidic residues" evidence="17">
    <location>
        <begin position="194"/>
        <end position="206"/>
    </location>
</feature>
<dbReference type="InterPro" id="IPR029099">
    <property type="entry name" value="Pribosyltran_N"/>
</dbReference>
<dbReference type="InterPro" id="IPR029057">
    <property type="entry name" value="PRTase-like"/>
</dbReference>
<dbReference type="GO" id="GO:0005737">
    <property type="term" value="C:cytoplasm"/>
    <property type="evidence" value="ECO:0007669"/>
    <property type="project" value="UniProtKB-SubCell"/>
</dbReference>
<evidence type="ECO:0000256" key="5">
    <source>
        <dbReference type="ARBA" id="ARBA00022490"/>
    </source>
</evidence>
<evidence type="ECO:0000256" key="13">
    <source>
        <dbReference type="ARBA" id="ARBA00022842"/>
    </source>
</evidence>
<feature type="region of interest" description="Disordered" evidence="17">
    <location>
        <begin position="364"/>
        <end position="435"/>
    </location>
</feature>
<comment type="catalytic activity">
    <reaction evidence="15">
        <text>D-ribose 5-phosphate + ATP = 5-phospho-alpha-D-ribose 1-diphosphate + AMP + H(+)</text>
        <dbReference type="Rhea" id="RHEA:15609"/>
        <dbReference type="ChEBI" id="CHEBI:15378"/>
        <dbReference type="ChEBI" id="CHEBI:30616"/>
        <dbReference type="ChEBI" id="CHEBI:58017"/>
        <dbReference type="ChEBI" id="CHEBI:78346"/>
        <dbReference type="ChEBI" id="CHEBI:456215"/>
        <dbReference type="EC" id="2.7.6.1"/>
    </reaction>
</comment>
<evidence type="ECO:0000256" key="3">
    <source>
        <dbReference type="ARBA" id="ARBA00006478"/>
    </source>
</evidence>
<comment type="pathway">
    <text evidence="2">Metabolic intermediate biosynthesis; 5-phospho-alpha-D-ribose 1-diphosphate biosynthesis; 5-phospho-alpha-D-ribose 1-diphosphate from D-ribose 5-phosphate (route I): step 1/1.</text>
</comment>
<dbReference type="Proteomes" id="UP000799441">
    <property type="component" value="Unassembled WGS sequence"/>
</dbReference>
<evidence type="ECO:0000256" key="1">
    <source>
        <dbReference type="ARBA" id="ARBA00004496"/>
    </source>
</evidence>
<dbReference type="PANTHER" id="PTHR10210">
    <property type="entry name" value="RIBOSE-PHOSPHATE DIPHOSPHOKINASE FAMILY MEMBER"/>
    <property type="match status" value="1"/>
</dbReference>
<evidence type="ECO:0000256" key="7">
    <source>
        <dbReference type="ARBA" id="ARBA00022679"/>
    </source>
</evidence>
<sequence length="556" mass="60853">MRQTCIFAGSSHPALVEAICDRLGQKPAKVDLKKFSNGETSVEIKTSVRDQDVFIVQSGSVKINDNVMELLIMISACKGGSARSITAVMPYFPYSRQSKKKSHRGAITARMLANLMKVAGVNHVITIDLHASQMQGFFQCPVDNLVAEPILAKWIRTNVPDWQDAVAVSKNAGGTKRVTSLADALKLPFGIVTTDRRRPRQPDSSHDSMQASMQGSMVFESLGTNGNPTRRQYDDEEDEQRMYAAIEHHTHREPPRSVPAGDWNLDPGPPRRPESQRAQTSIQHSFRTRLNNPDTPSSPLARSAHPDDSSDEGSGPPSLQRTHTVPTVVPGHDDDGYESPEGEQSNDGAARDVITGRLIHGHIVDEDAPSPAPSGSVHGYANGDRRSSGGEEMGDQMMQSFMSTASSRRHEHGGLGGTADAAASDEEEEENLQNPEIDMTITLVGNVRGKTVFIVDDMFDKPGSWIAAAETVVKRGGATRVYIVATHGLFGNECLEELDECDEIDAIIVTNTFPIPEEKRRRVQKLVVLDVSGLLAEAIRRNHHGESISQLYQHYD</sequence>
<keyword evidence="7" id="KW-0808">Transferase</keyword>
<dbReference type="InterPro" id="IPR000842">
    <property type="entry name" value="PRib_PP_synth_CS"/>
</dbReference>
<comment type="subcellular location">
    <subcellularLocation>
        <location evidence="1">Cytoplasm</location>
    </subcellularLocation>
</comment>
<dbReference type="GO" id="GO:0006164">
    <property type="term" value="P:purine nucleotide biosynthetic process"/>
    <property type="evidence" value="ECO:0007669"/>
    <property type="project" value="TreeGrafter"/>
</dbReference>
<keyword evidence="9" id="KW-0545">Nucleotide biosynthesis</keyword>
<evidence type="ECO:0000259" key="18">
    <source>
        <dbReference type="Pfam" id="PF13793"/>
    </source>
</evidence>
<evidence type="ECO:0000256" key="4">
    <source>
        <dbReference type="ARBA" id="ARBA00013247"/>
    </source>
</evidence>
<dbReference type="GO" id="GO:0005524">
    <property type="term" value="F:ATP binding"/>
    <property type="evidence" value="ECO:0007669"/>
    <property type="project" value="UniProtKB-KW"/>
</dbReference>
<dbReference type="GO" id="GO:0016301">
    <property type="term" value="F:kinase activity"/>
    <property type="evidence" value="ECO:0007669"/>
    <property type="project" value="UniProtKB-KW"/>
</dbReference>
<dbReference type="InterPro" id="IPR000836">
    <property type="entry name" value="PRTase_dom"/>
</dbReference>
<dbReference type="Gene3D" id="3.40.50.2020">
    <property type="match status" value="3"/>
</dbReference>
<keyword evidence="13" id="KW-0460">Magnesium</keyword>
<name>A0A9P4UNE8_9PEZI</name>
<dbReference type="GO" id="GO:0006015">
    <property type="term" value="P:5-phosphoribose 1-diphosphate biosynthetic process"/>
    <property type="evidence" value="ECO:0007669"/>
    <property type="project" value="TreeGrafter"/>
</dbReference>
<organism evidence="19 20">
    <name type="scientific">Polychaeton citri CBS 116435</name>
    <dbReference type="NCBI Taxonomy" id="1314669"/>
    <lineage>
        <taxon>Eukaryota</taxon>
        <taxon>Fungi</taxon>
        <taxon>Dikarya</taxon>
        <taxon>Ascomycota</taxon>
        <taxon>Pezizomycotina</taxon>
        <taxon>Dothideomycetes</taxon>
        <taxon>Dothideomycetidae</taxon>
        <taxon>Capnodiales</taxon>
        <taxon>Capnodiaceae</taxon>
        <taxon>Polychaeton</taxon>
    </lineage>
</organism>
<gene>
    <name evidence="19" type="ORF">K431DRAFT_229026</name>
</gene>
<evidence type="ECO:0000256" key="17">
    <source>
        <dbReference type="SAM" id="MobiDB-lite"/>
    </source>
</evidence>
<dbReference type="Pfam" id="PF14572">
    <property type="entry name" value="Pribosyl_synth"/>
    <property type="match status" value="1"/>
</dbReference>
<proteinExistence type="inferred from homology"/>
<evidence type="ECO:0000256" key="11">
    <source>
        <dbReference type="ARBA" id="ARBA00022777"/>
    </source>
</evidence>
<feature type="compositionally biased region" description="Polar residues" evidence="17">
    <location>
        <begin position="397"/>
        <end position="406"/>
    </location>
</feature>